<keyword evidence="1" id="KW-0812">Transmembrane</keyword>
<dbReference type="GeneID" id="77263616"/>
<dbReference type="Proteomes" id="UP000254232">
    <property type="component" value="Unassembled WGS sequence"/>
</dbReference>
<dbReference type="InterPro" id="IPR016419">
    <property type="entry name" value="Prepilin_Pept-dep_B_prd"/>
</dbReference>
<proteinExistence type="predicted"/>
<dbReference type="RefSeq" id="WP_231113204.1">
    <property type="nucleotide sequence ID" value="NZ_JTJN01000039.1"/>
</dbReference>
<feature type="transmembrane region" description="Helical" evidence="1">
    <location>
        <begin position="20"/>
        <end position="41"/>
    </location>
</feature>
<dbReference type="PIRSF" id="PIRSF004525">
    <property type="entry name" value="Pilin_peptidase-dep_B_prd"/>
    <property type="match status" value="1"/>
</dbReference>
<evidence type="ECO:0000313" key="2">
    <source>
        <dbReference type="EMBL" id="STO39174.1"/>
    </source>
</evidence>
<dbReference type="AlphaFoldDB" id="A0A377H9J4"/>
<sequence length="242" mass="28331">MKMKIKHRTYFVGATLPEMLIVLMISMLIVSILVSLLMMVYQYRQQQQQQLQLQNQVHKALQLMSKDLRRAGYHAAKRENNLALFQIEGKSIQLNQEKSGYFQCVMFFYDLNMDGCIGSQRRNQACIENERNSSSRLDEELFGYRYGNNNIEMLFMDKNSFVEQCRADECQRHLNNSNCTAKRWYKLLPESYVVETLKFNWLAEKKGIQITLKVHLNEQKQIAYQATALVPLLNEVQNAALP</sequence>
<protein>
    <submittedName>
        <fullName evidence="2">Type II secretory pathway, component PulJ</fullName>
    </submittedName>
</protein>
<organism evidence="2 3">
    <name type="scientific">Gallibacterium anatis</name>
    <dbReference type="NCBI Taxonomy" id="750"/>
    <lineage>
        <taxon>Bacteria</taxon>
        <taxon>Pseudomonadati</taxon>
        <taxon>Pseudomonadota</taxon>
        <taxon>Gammaproteobacteria</taxon>
        <taxon>Pasteurellales</taxon>
        <taxon>Pasteurellaceae</taxon>
        <taxon>Gallibacterium</taxon>
    </lineage>
</organism>
<dbReference type="EMBL" id="UGGZ01000001">
    <property type="protein sequence ID" value="STO39174.1"/>
    <property type="molecule type" value="Genomic_DNA"/>
</dbReference>
<name>A0A377H9J4_9PAST</name>
<accession>A0A377H9J4</accession>
<keyword evidence="1" id="KW-0472">Membrane</keyword>
<gene>
    <name evidence="2" type="ORF">NCTC11413_02347</name>
</gene>
<evidence type="ECO:0000256" key="1">
    <source>
        <dbReference type="SAM" id="Phobius"/>
    </source>
</evidence>
<keyword evidence="1" id="KW-1133">Transmembrane helix</keyword>
<reference evidence="2 3" key="1">
    <citation type="submission" date="2018-06" db="EMBL/GenBank/DDBJ databases">
        <authorList>
            <consortium name="Pathogen Informatics"/>
            <person name="Doyle S."/>
        </authorList>
    </citation>
    <scope>NUCLEOTIDE SEQUENCE [LARGE SCALE GENOMIC DNA]</scope>
    <source>
        <strain evidence="2 3">NCTC11413</strain>
    </source>
</reference>
<evidence type="ECO:0000313" key="3">
    <source>
        <dbReference type="Proteomes" id="UP000254232"/>
    </source>
</evidence>